<dbReference type="InterPro" id="IPR018253">
    <property type="entry name" value="DnaJ_domain_CS"/>
</dbReference>
<dbReference type="InterPro" id="IPR050817">
    <property type="entry name" value="DjlA_DnaK_co-chaperone"/>
</dbReference>
<dbReference type="Proteomes" id="UP001162640">
    <property type="component" value="Unassembled WGS sequence"/>
</dbReference>
<feature type="non-terminal residue" evidence="2">
    <location>
        <position position="1"/>
    </location>
</feature>
<name>A0A9W7B3Z8_9STRA</name>
<evidence type="ECO:0000313" key="2">
    <source>
        <dbReference type="EMBL" id="GMH79464.1"/>
    </source>
</evidence>
<dbReference type="Gene3D" id="1.10.287.110">
    <property type="entry name" value="DnaJ domain"/>
    <property type="match status" value="1"/>
</dbReference>
<dbReference type="CDD" id="cd06257">
    <property type="entry name" value="DnaJ"/>
    <property type="match status" value="1"/>
</dbReference>
<sequence>YYKILSLPPSATSSEIRSAYKKLALKYHPDRARTPSEKEAATPRFQKIAEAYEVLGDDGRRRSYD</sequence>
<protein>
    <recommendedName>
        <fullName evidence="1">J domain-containing protein</fullName>
    </recommendedName>
</protein>
<dbReference type="PROSITE" id="PS50076">
    <property type="entry name" value="DNAJ_2"/>
    <property type="match status" value="1"/>
</dbReference>
<proteinExistence type="predicted"/>
<organism evidence="2 3">
    <name type="scientific">Triparma laevis f. inornata</name>
    <dbReference type="NCBI Taxonomy" id="1714386"/>
    <lineage>
        <taxon>Eukaryota</taxon>
        <taxon>Sar</taxon>
        <taxon>Stramenopiles</taxon>
        <taxon>Ochrophyta</taxon>
        <taxon>Bolidophyceae</taxon>
        <taxon>Parmales</taxon>
        <taxon>Triparmaceae</taxon>
        <taxon>Triparma</taxon>
    </lineage>
</organism>
<dbReference type="AlphaFoldDB" id="A0A9W7B3Z8"/>
<comment type="caution">
    <text evidence="2">The sequence shown here is derived from an EMBL/GenBank/DDBJ whole genome shotgun (WGS) entry which is preliminary data.</text>
</comment>
<dbReference type="SUPFAM" id="SSF46565">
    <property type="entry name" value="Chaperone J-domain"/>
    <property type="match status" value="1"/>
</dbReference>
<evidence type="ECO:0000313" key="3">
    <source>
        <dbReference type="Proteomes" id="UP001162640"/>
    </source>
</evidence>
<gene>
    <name evidence="2" type="ORF">TL16_g08155</name>
</gene>
<evidence type="ECO:0000259" key="1">
    <source>
        <dbReference type="PROSITE" id="PS50076"/>
    </source>
</evidence>
<reference evidence="3" key="1">
    <citation type="journal article" date="2023" name="Commun. Biol.">
        <title>Genome analysis of Parmales, the sister group of diatoms, reveals the evolutionary specialization of diatoms from phago-mixotrophs to photoautotrophs.</title>
        <authorList>
            <person name="Ban H."/>
            <person name="Sato S."/>
            <person name="Yoshikawa S."/>
            <person name="Yamada K."/>
            <person name="Nakamura Y."/>
            <person name="Ichinomiya M."/>
            <person name="Sato N."/>
            <person name="Blanc-Mathieu R."/>
            <person name="Endo H."/>
            <person name="Kuwata A."/>
            <person name="Ogata H."/>
        </authorList>
    </citation>
    <scope>NUCLEOTIDE SEQUENCE [LARGE SCALE GENOMIC DNA]</scope>
</reference>
<dbReference type="EMBL" id="BLQM01000266">
    <property type="protein sequence ID" value="GMH79464.1"/>
    <property type="molecule type" value="Genomic_DNA"/>
</dbReference>
<dbReference type="Pfam" id="PF00226">
    <property type="entry name" value="DnaJ"/>
    <property type="match status" value="1"/>
</dbReference>
<dbReference type="PROSITE" id="PS00636">
    <property type="entry name" value="DNAJ_1"/>
    <property type="match status" value="1"/>
</dbReference>
<feature type="non-terminal residue" evidence="2">
    <location>
        <position position="65"/>
    </location>
</feature>
<dbReference type="PANTHER" id="PTHR24074">
    <property type="entry name" value="CO-CHAPERONE PROTEIN DJLA"/>
    <property type="match status" value="1"/>
</dbReference>
<accession>A0A9W7B3Z8</accession>
<dbReference type="PRINTS" id="PR00625">
    <property type="entry name" value="JDOMAIN"/>
</dbReference>
<dbReference type="SMART" id="SM00271">
    <property type="entry name" value="DnaJ"/>
    <property type="match status" value="1"/>
</dbReference>
<feature type="domain" description="J" evidence="1">
    <location>
        <begin position="1"/>
        <end position="65"/>
    </location>
</feature>
<dbReference type="InterPro" id="IPR036869">
    <property type="entry name" value="J_dom_sf"/>
</dbReference>
<dbReference type="InterPro" id="IPR001623">
    <property type="entry name" value="DnaJ_domain"/>
</dbReference>